<evidence type="ECO:0000313" key="2">
    <source>
        <dbReference type="EMBL" id="EDX76491.1"/>
    </source>
</evidence>
<evidence type="ECO:0000256" key="1">
    <source>
        <dbReference type="SAM" id="MobiDB-lite"/>
    </source>
</evidence>
<gene>
    <name evidence="2" type="ORF">MC7420_4747</name>
</gene>
<proteinExistence type="predicted"/>
<sequence>MQTIIESIEALSLEDQALLFEQLYRRRLEKQRQENIKEIAETKENEPVTGKSPQSQNPLLQVPATLKNNPLFDEVLGYIAAYRHELDQETEAYYRERDTEVQSK</sequence>
<dbReference type="AlphaFoldDB" id="B4VP05"/>
<feature type="region of interest" description="Disordered" evidence="1">
    <location>
        <begin position="38"/>
        <end position="58"/>
    </location>
</feature>
<dbReference type="Proteomes" id="UP000003835">
    <property type="component" value="Unassembled WGS sequence"/>
</dbReference>
<accession>B4VP05</accession>
<organism evidence="2 3">
    <name type="scientific">Coleofasciculus chthonoplastes PCC 7420</name>
    <dbReference type="NCBI Taxonomy" id="118168"/>
    <lineage>
        <taxon>Bacteria</taxon>
        <taxon>Bacillati</taxon>
        <taxon>Cyanobacteriota</taxon>
        <taxon>Cyanophyceae</taxon>
        <taxon>Coleofasciculales</taxon>
        <taxon>Coleofasciculaceae</taxon>
        <taxon>Coleofasciculus</taxon>
    </lineage>
</organism>
<name>B4VP05_9CYAN</name>
<dbReference type="EMBL" id="DS989846">
    <property type="protein sequence ID" value="EDX76491.1"/>
    <property type="molecule type" value="Genomic_DNA"/>
</dbReference>
<dbReference type="HOGENOM" id="CLU_2245328_0_0_3"/>
<evidence type="ECO:0000313" key="3">
    <source>
        <dbReference type="Proteomes" id="UP000003835"/>
    </source>
</evidence>
<protein>
    <submittedName>
        <fullName evidence="2">Uncharacterized protein</fullName>
    </submittedName>
</protein>
<keyword evidence="3" id="KW-1185">Reference proteome</keyword>
<dbReference type="STRING" id="118168.MC7420_4747"/>
<reference evidence="2 3" key="1">
    <citation type="submission" date="2008-07" db="EMBL/GenBank/DDBJ databases">
        <authorList>
            <person name="Tandeau de Marsac N."/>
            <person name="Ferriera S."/>
            <person name="Johnson J."/>
            <person name="Kravitz S."/>
            <person name="Beeson K."/>
            <person name="Sutton G."/>
            <person name="Rogers Y.-H."/>
            <person name="Friedman R."/>
            <person name="Frazier M."/>
            <person name="Venter J.C."/>
        </authorList>
    </citation>
    <scope>NUCLEOTIDE SEQUENCE [LARGE SCALE GENOMIC DNA]</scope>
    <source>
        <strain evidence="2 3">PCC 7420</strain>
    </source>
</reference>